<evidence type="ECO:0000259" key="1">
    <source>
        <dbReference type="Pfam" id="PF00534"/>
    </source>
</evidence>
<dbReference type="RefSeq" id="WP_152945313.1">
    <property type="nucleotide sequence ID" value="NZ_WHYR01000007.1"/>
</dbReference>
<evidence type="ECO:0000313" key="3">
    <source>
        <dbReference type="EMBL" id="MQL51382.1"/>
    </source>
</evidence>
<dbReference type="Pfam" id="PF13439">
    <property type="entry name" value="Glyco_transf_4"/>
    <property type="match status" value="1"/>
</dbReference>
<accession>A0A6N7IN22</accession>
<dbReference type="SUPFAM" id="SSF53756">
    <property type="entry name" value="UDP-Glycosyltransferase/glycogen phosphorylase"/>
    <property type="match status" value="1"/>
</dbReference>
<dbReference type="PANTHER" id="PTHR12526:SF636">
    <property type="entry name" value="BLL3647 PROTEIN"/>
    <property type="match status" value="1"/>
</dbReference>
<dbReference type="InterPro" id="IPR028098">
    <property type="entry name" value="Glyco_trans_4-like_N"/>
</dbReference>
<sequence>MPMSRIKLLQLITLSEMGGAQKVLYHLVAGLDRNRFDITVACAPGGELVRWLAPLDGVRVVQVPHLCREISPARDLRAFWFLYRLMRREGFAIVHCHSSKAGILGRLAARLAGVRGILFTVHGWGLGDHHSRIKQSFFVLAEKVAGRCSDRVVCVSRADYQKALDEKLVPPDRLAVIHNGLPRPAQQPPALREELGLSEKALMVGTVCRLRPPKDPLFFLEVARALLYSGKWAGNLYFVLIGDGPLMAPCREYVQRHGLSRAVFFLGNREDAPALVAGLDVFVLFSLWEGLPLTVIEAMQAGKPVVAPAVGGVGELVTPGETGYLIKPRDLAGAVQALETLLKDGQLRRDMGARGRRAVLEHFSVERMVADYLRVYDDLLRV</sequence>
<dbReference type="Gene3D" id="3.40.50.2000">
    <property type="entry name" value="Glycogen Phosphorylase B"/>
    <property type="match status" value="2"/>
</dbReference>
<reference evidence="3 4" key="1">
    <citation type="submission" date="2019-10" db="EMBL/GenBank/DDBJ databases">
        <title>Comparative genomics of sulfur disproportionating microorganisms.</title>
        <authorList>
            <person name="Ward L.M."/>
            <person name="Bertran E."/>
            <person name="Johnston D."/>
        </authorList>
    </citation>
    <scope>NUCLEOTIDE SEQUENCE [LARGE SCALE GENOMIC DNA]</scope>
    <source>
        <strain evidence="3 4">DSM 14055</strain>
    </source>
</reference>
<dbReference type="EMBL" id="WHYR01000007">
    <property type="protein sequence ID" value="MQL51382.1"/>
    <property type="molecule type" value="Genomic_DNA"/>
</dbReference>
<feature type="domain" description="Glycosyltransferase subfamily 4-like N-terminal" evidence="2">
    <location>
        <begin position="17"/>
        <end position="181"/>
    </location>
</feature>
<keyword evidence="4" id="KW-1185">Reference proteome</keyword>
<protein>
    <submittedName>
        <fullName evidence="3">Glycosyltransferase</fullName>
    </submittedName>
</protein>
<name>A0A6N7IN22_9FIRM</name>
<evidence type="ECO:0000259" key="2">
    <source>
        <dbReference type="Pfam" id="PF13439"/>
    </source>
</evidence>
<dbReference type="PANTHER" id="PTHR12526">
    <property type="entry name" value="GLYCOSYLTRANSFERASE"/>
    <property type="match status" value="1"/>
</dbReference>
<proteinExistence type="predicted"/>
<dbReference type="InterPro" id="IPR001296">
    <property type="entry name" value="Glyco_trans_1"/>
</dbReference>
<dbReference type="OrthoDB" id="9806653at2"/>
<gene>
    <name evidence="3" type="ORF">GFC01_03705</name>
</gene>
<evidence type="ECO:0000313" key="4">
    <source>
        <dbReference type="Proteomes" id="UP000441717"/>
    </source>
</evidence>
<keyword evidence="3" id="KW-0808">Transferase</keyword>
<dbReference type="Pfam" id="PF00534">
    <property type="entry name" value="Glycos_transf_1"/>
    <property type="match status" value="1"/>
</dbReference>
<comment type="caution">
    <text evidence="3">The sequence shown here is derived from an EMBL/GenBank/DDBJ whole genome shotgun (WGS) entry which is preliminary data.</text>
</comment>
<dbReference type="CDD" id="cd03808">
    <property type="entry name" value="GT4_CapM-like"/>
    <property type="match status" value="1"/>
</dbReference>
<dbReference type="Proteomes" id="UP000441717">
    <property type="component" value="Unassembled WGS sequence"/>
</dbReference>
<organism evidence="3 4">
    <name type="scientific">Desulfofundulus thermobenzoicus</name>
    <dbReference type="NCBI Taxonomy" id="29376"/>
    <lineage>
        <taxon>Bacteria</taxon>
        <taxon>Bacillati</taxon>
        <taxon>Bacillota</taxon>
        <taxon>Clostridia</taxon>
        <taxon>Eubacteriales</taxon>
        <taxon>Peptococcaceae</taxon>
        <taxon>Desulfofundulus</taxon>
    </lineage>
</organism>
<feature type="domain" description="Glycosyl transferase family 1" evidence="1">
    <location>
        <begin position="191"/>
        <end position="357"/>
    </location>
</feature>
<dbReference type="GO" id="GO:0016757">
    <property type="term" value="F:glycosyltransferase activity"/>
    <property type="evidence" value="ECO:0007669"/>
    <property type="project" value="InterPro"/>
</dbReference>
<dbReference type="AlphaFoldDB" id="A0A6N7IN22"/>